<dbReference type="SMART" id="SM00935">
    <property type="entry name" value="OmpH"/>
    <property type="match status" value="1"/>
</dbReference>
<evidence type="ECO:0000313" key="4">
    <source>
        <dbReference type="EMBL" id="MBD8527226.1"/>
    </source>
</evidence>
<gene>
    <name evidence="4" type="ORF">IFO71_15895</name>
</gene>
<name>A0AAW3ZSP6_9GAMM</name>
<dbReference type="GO" id="GO:0051082">
    <property type="term" value="F:unfolded protein binding"/>
    <property type="evidence" value="ECO:0007669"/>
    <property type="project" value="InterPro"/>
</dbReference>
<dbReference type="InterPro" id="IPR024930">
    <property type="entry name" value="Skp_dom_sf"/>
</dbReference>
<protein>
    <submittedName>
        <fullName evidence="4">OmpH family outer membrane protein</fullName>
    </submittedName>
</protein>
<keyword evidence="2" id="KW-0732">Signal</keyword>
<reference evidence="4 5" key="1">
    <citation type="submission" date="2020-09" db="EMBL/GenBank/DDBJ databases">
        <title>Pseudoxanthomonas sp. CAU 1598 isolated from sand of Yaerae Beach.</title>
        <authorList>
            <person name="Kim W."/>
        </authorList>
    </citation>
    <scope>NUCLEOTIDE SEQUENCE [LARGE SCALE GENOMIC DNA]</scope>
    <source>
        <strain evidence="4 5">CAU 1598</strain>
    </source>
</reference>
<dbReference type="InterPro" id="IPR005632">
    <property type="entry name" value="Chaperone_Skp"/>
</dbReference>
<dbReference type="GO" id="GO:0005829">
    <property type="term" value="C:cytosol"/>
    <property type="evidence" value="ECO:0007669"/>
    <property type="project" value="TreeGrafter"/>
</dbReference>
<dbReference type="AlphaFoldDB" id="A0AAW3ZSP6"/>
<dbReference type="GO" id="GO:0050821">
    <property type="term" value="P:protein stabilization"/>
    <property type="evidence" value="ECO:0007669"/>
    <property type="project" value="TreeGrafter"/>
</dbReference>
<evidence type="ECO:0000313" key="5">
    <source>
        <dbReference type="Proteomes" id="UP000613768"/>
    </source>
</evidence>
<dbReference type="PANTHER" id="PTHR35089:SF1">
    <property type="entry name" value="CHAPERONE PROTEIN SKP"/>
    <property type="match status" value="1"/>
</dbReference>
<dbReference type="EMBL" id="JACYTR010000044">
    <property type="protein sequence ID" value="MBD8527226.1"/>
    <property type="molecule type" value="Genomic_DNA"/>
</dbReference>
<evidence type="ECO:0000256" key="2">
    <source>
        <dbReference type="ARBA" id="ARBA00022729"/>
    </source>
</evidence>
<evidence type="ECO:0000256" key="3">
    <source>
        <dbReference type="SAM" id="MobiDB-lite"/>
    </source>
</evidence>
<keyword evidence="5" id="KW-1185">Reference proteome</keyword>
<sequence>MNAKIKPRRRMRGARLADAPGVAMRALLAGALLCGLALPGPLAAQAGSELKIAYVDMQRLLDGAPQMAAARERLAREFAARDAALKQDQGRLASMETRLREEGAFIQRDEAERLKQQTDALRRSVERSRERMRDELTRRTREEADRAFPAISEAVAEYARAQGIDLVLTSPVIYYNAKIDITDRVIDSLRSAGAE</sequence>
<dbReference type="Pfam" id="PF03938">
    <property type="entry name" value="OmpH"/>
    <property type="match status" value="1"/>
</dbReference>
<dbReference type="RefSeq" id="WP_192030646.1">
    <property type="nucleotide sequence ID" value="NZ_JACYTR010000044.1"/>
</dbReference>
<comment type="similarity">
    <text evidence="1">Belongs to the Skp family.</text>
</comment>
<dbReference type="SUPFAM" id="SSF111384">
    <property type="entry name" value="OmpH-like"/>
    <property type="match status" value="1"/>
</dbReference>
<dbReference type="Proteomes" id="UP000613768">
    <property type="component" value="Unassembled WGS sequence"/>
</dbReference>
<organism evidence="4 5">
    <name type="scientific">Pseudomarimonas arenosa</name>
    <dbReference type="NCBI Taxonomy" id="2774145"/>
    <lineage>
        <taxon>Bacteria</taxon>
        <taxon>Pseudomonadati</taxon>
        <taxon>Pseudomonadota</taxon>
        <taxon>Gammaproteobacteria</taxon>
        <taxon>Lysobacterales</taxon>
        <taxon>Lysobacteraceae</taxon>
        <taxon>Pseudomarimonas</taxon>
    </lineage>
</organism>
<feature type="region of interest" description="Disordered" evidence="3">
    <location>
        <begin position="117"/>
        <end position="140"/>
    </location>
</feature>
<proteinExistence type="inferred from homology"/>
<comment type="caution">
    <text evidence="4">The sequence shown here is derived from an EMBL/GenBank/DDBJ whole genome shotgun (WGS) entry which is preliminary data.</text>
</comment>
<evidence type="ECO:0000256" key="1">
    <source>
        <dbReference type="ARBA" id="ARBA00009091"/>
    </source>
</evidence>
<accession>A0AAW3ZSP6</accession>
<dbReference type="Gene3D" id="3.30.910.20">
    <property type="entry name" value="Skp domain"/>
    <property type="match status" value="1"/>
</dbReference>
<dbReference type="PANTHER" id="PTHR35089">
    <property type="entry name" value="CHAPERONE PROTEIN SKP"/>
    <property type="match status" value="1"/>
</dbReference>